<dbReference type="CDD" id="cd00130">
    <property type="entry name" value="PAS"/>
    <property type="match status" value="1"/>
</dbReference>
<dbReference type="CDD" id="cd00082">
    <property type="entry name" value="HisKA"/>
    <property type="match status" value="1"/>
</dbReference>
<feature type="compositionally biased region" description="Polar residues" evidence="2">
    <location>
        <begin position="731"/>
        <end position="752"/>
    </location>
</feature>
<dbReference type="PANTHER" id="PTHR43719">
    <property type="entry name" value="TWO-COMPONENT HISTIDINE KINASE"/>
    <property type="match status" value="1"/>
</dbReference>
<dbReference type="Gene3D" id="3.30.565.10">
    <property type="entry name" value="Histidine kinase-like ATPase, C-terminal domain"/>
    <property type="match status" value="1"/>
</dbReference>
<dbReference type="CDD" id="cd17546">
    <property type="entry name" value="REC_hyHK_CKI1_RcsC-like"/>
    <property type="match status" value="1"/>
</dbReference>
<dbReference type="InterPro" id="IPR050956">
    <property type="entry name" value="2C_system_His_kinase"/>
</dbReference>
<dbReference type="CDD" id="cd16922">
    <property type="entry name" value="HATPase_EvgS-ArcB-TorS-like"/>
    <property type="match status" value="1"/>
</dbReference>
<organism evidence="3 4">
    <name type="scientific">Didymella rabiei</name>
    <name type="common">Chickpea ascochyta blight fungus</name>
    <name type="synonym">Mycosphaerella rabiei</name>
    <dbReference type="NCBI Taxonomy" id="5454"/>
    <lineage>
        <taxon>Eukaryota</taxon>
        <taxon>Fungi</taxon>
        <taxon>Dikarya</taxon>
        <taxon>Ascomycota</taxon>
        <taxon>Pezizomycotina</taxon>
        <taxon>Dothideomycetes</taxon>
        <taxon>Pleosporomycetidae</taxon>
        <taxon>Pleosporales</taxon>
        <taxon>Pleosporineae</taxon>
        <taxon>Didymellaceae</taxon>
        <taxon>Ascochyta</taxon>
    </lineage>
</organism>
<dbReference type="SUPFAM" id="SSF52172">
    <property type="entry name" value="CheY-like"/>
    <property type="match status" value="1"/>
</dbReference>
<dbReference type="Pfam" id="PF00072">
    <property type="entry name" value="Response_reg"/>
    <property type="match status" value="1"/>
</dbReference>
<dbReference type="SUPFAM" id="SSF55785">
    <property type="entry name" value="PYP-like sensor domain (PAS domain)"/>
    <property type="match status" value="1"/>
</dbReference>
<feature type="compositionally biased region" description="Basic and acidic residues" evidence="2">
    <location>
        <begin position="166"/>
        <end position="178"/>
    </location>
</feature>
<accession>A0A162X5F2</accession>
<dbReference type="Pfam" id="PF02518">
    <property type="entry name" value="HATPase_c"/>
    <property type="match status" value="1"/>
</dbReference>
<dbReference type="Pfam" id="PF08448">
    <property type="entry name" value="PAS_4"/>
    <property type="match status" value="1"/>
</dbReference>
<keyword evidence="1" id="KW-0597">Phosphoprotein</keyword>
<dbReference type="STRING" id="5454.A0A162X5F2"/>
<evidence type="ECO:0000256" key="2">
    <source>
        <dbReference type="SAM" id="MobiDB-lite"/>
    </source>
</evidence>
<name>A0A162X5F2_DIDRA</name>
<dbReference type="SMART" id="SM00388">
    <property type="entry name" value="HisKA"/>
    <property type="match status" value="1"/>
</dbReference>
<keyword evidence="4" id="KW-1185">Reference proteome</keyword>
<dbReference type="InterPro" id="IPR004358">
    <property type="entry name" value="Sig_transdc_His_kin-like_C"/>
</dbReference>
<dbReference type="Gene3D" id="3.30.450.20">
    <property type="entry name" value="PAS domain"/>
    <property type="match status" value="1"/>
</dbReference>
<feature type="compositionally biased region" description="Basic and acidic residues" evidence="2">
    <location>
        <begin position="916"/>
        <end position="947"/>
    </location>
</feature>
<feature type="compositionally biased region" description="Basic and acidic residues" evidence="2">
    <location>
        <begin position="647"/>
        <end position="680"/>
    </location>
</feature>
<dbReference type="InterPro" id="IPR035965">
    <property type="entry name" value="PAS-like_dom_sf"/>
</dbReference>
<feature type="region of interest" description="Disordered" evidence="2">
    <location>
        <begin position="159"/>
        <end position="185"/>
    </location>
</feature>
<feature type="compositionally biased region" description="Basic and acidic residues" evidence="2">
    <location>
        <begin position="957"/>
        <end position="989"/>
    </location>
</feature>
<dbReference type="AlphaFoldDB" id="A0A162X5F2"/>
<dbReference type="Proteomes" id="UP000076837">
    <property type="component" value="Unassembled WGS sequence"/>
</dbReference>
<sequence>MDAFMPFDVNSEALNDVDWSKTSIGPHDSWCSSLKCLVNSCVLPMSHCAAIFWGSDLTVIGNAAWNKARGKLDGQGTSALQSYKAEALSTLQRVVRGRTVKVDARFFLDQFSNEDAEDAEAQIHLSTLLDDKGSRQGVLAQLMRNTNVETYTGLEGLGKLASRNPAKTDSHPGSDRPYGKSNDGQADAMQTQLFQRFAELLPNGLAILDKELEAIFVNDGFFRLTTNKMANEFRAWPESIHPDDYDRVMSAYRKAFSKREDLRIEFRCTSEAAGEKGEWRLFLFRPLNEDPEAGFICAVVDITEIKQAQLTQEKAATEAQDRKEQQERFIDMVSHEIRNPLSAVMHLAEEVKDITRELSSGHADIEDQLSDILDAADTILLCVSHQNTLVDDILSFSKLDSMMLSLVPRVVRPKWEFSQALKVFQSEFKAKSIKFHYAMDISYDDQKVDHVVADINRMKQVLVNLITNAVKFTSRKKGSKSITVSMGASTKRPTSYPPNVIYFGQDKESFHVDSTKSSEWGTGDVFYLMVAVKDSGIGISKDDQAKLFERFRQATPKTQEKYGGSGLGLFISRKLCQLHGGDIGVSSKEGDGSTFGFFFKVRRSNGSSEDGRPLLSLRSNSENPGLSNQRAQTPRPGYSRSNSQLPDIKERTSEQDRKEVKLEAKDSEGESQDKKDESHVNGESFGLGTLTSHTGVDVDNVDPSLKNPPTEYFPEAHPESTEDNRYHETKSVANQITPLQEGNDNNVSYTESGESKRQKAAAHKAHQVQGTRRSEDKRTLLLVEDNLINQKVLRRQLQARGFEVFVANNGQEAIDAVFERGATAAQDQHNRNYFDCILMDQEMPVKDGNQATTEIRQLQDDGKAGYSKILGVSANVREAQRNSMREAGMDDLISKPFKVEDLIKKIDGLTIGDEEVKSAKEAKRETKDAQLMKGESETQQEEKREGGQQEGKPGQEQQEKREVEQNEAREKREAGDKRGEGEQGLEKKG</sequence>
<dbReference type="GO" id="GO:0000155">
    <property type="term" value="F:phosphorelay sensor kinase activity"/>
    <property type="evidence" value="ECO:0007669"/>
    <property type="project" value="InterPro"/>
</dbReference>
<feature type="region of interest" description="Disordered" evidence="2">
    <location>
        <begin position="605"/>
        <end position="774"/>
    </location>
</feature>
<keyword evidence="3" id="KW-0808">Transferase</keyword>
<dbReference type="InterPro" id="IPR036097">
    <property type="entry name" value="HisK_dim/P_sf"/>
</dbReference>
<evidence type="ECO:0000313" key="4">
    <source>
        <dbReference type="Proteomes" id="UP000076837"/>
    </source>
</evidence>
<feature type="compositionally biased region" description="Polar residues" evidence="2">
    <location>
        <begin position="617"/>
        <end position="632"/>
    </location>
</feature>
<dbReference type="SMART" id="SM00448">
    <property type="entry name" value="REC"/>
    <property type="match status" value="1"/>
</dbReference>
<dbReference type="Gene3D" id="3.40.50.2300">
    <property type="match status" value="1"/>
</dbReference>
<dbReference type="InterPro" id="IPR000014">
    <property type="entry name" value="PAS"/>
</dbReference>
<dbReference type="InterPro" id="IPR011006">
    <property type="entry name" value="CheY-like_superfamily"/>
</dbReference>
<dbReference type="Gene3D" id="1.10.287.130">
    <property type="match status" value="1"/>
</dbReference>
<dbReference type="InterPro" id="IPR001789">
    <property type="entry name" value="Sig_transdc_resp-reg_receiver"/>
</dbReference>
<evidence type="ECO:0000313" key="3">
    <source>
        <dbReference type="EMBL" id="KZM19355.1"/>
    </source>
</evidence>
<dbReference type="Pfam" id="PF00512">
    <property type="entry name" value="HisKA"/>
    <property type="match status" value="1"/>
</dbReference>
<proteinExistence type="predicted"/>
<dbReference type="PROSITE" id="PS50110">
    <property type="entry name" value="RESPONSE_REGULATORY"/>
    <property type="match status" value="1"/>
</dbReference>
<protein>
    <submittedName>
        <fullName evidence="3">Phosphorelay sensor kinase</fullName>
    </submittedName>
</protein>
<dbReference type="InterPro" id="IPR036890">
    <property type="entry name" value="HATPase_C_sf"/>
</dbReference>
<comment type="caution">
    <text evidence="3">The sequence shown here is derived from an EMBL/GenBank/DDBJ whole genome shotgun (WGS) entry which is preliminary data.</text>
</comment>
<feature type="region of interest" description="Disordered" evidence="2">
    <location>
        <begin position="916"/>
        <end position="989"/>
    </location>
</feature>
<dbReference type="InterPro" id="IPR013656">
    <property type="entry name" value="PAS_4"/>
</dbReference>
<dbReference type="InterPro" id="IPR005467">
    <property type="entry name" value="His_kinase_dom"/>
</dbReference>
<dbReference type="PANTHER" id="PTHR43719:SF60">
    <property type="entry name" value="HISTIDINE KINASE G2"/>
    <property type="match status" value="1"/>
</dbReference>
<reference evidence="3 4" key="1">
    <citation type="journal article" date="2016" name="Sci. Rep.">
        <title>Draft genome sequencing and secretome analysis of fungal phytopathogen Ascochyta rabiei provides insight into the necrotrophic effector repertoire.</title>
        <authorList>
            <person name="Verma S."/>
            <person name="Gazara R.K."/>
            <person name="Nizam S."/>
            <person name="Parween S."/>
            <person name="Chattopadhyay D."/>
            <person name="Verma P.K."/>
        </authorList>
    </citation>
    <scope>NUCLEOTIDE SEQUENCE [LARGE SCALE GENOMIC DNA]</scope>
    <source>
        <strain evidence="3 4">ArDII</strain>
    </source>
</reference>
<dbReference type="InterPro" id="IPR003661">
    <property type="entry name" value="HisK_dim/P_dom"/>
</dbReference>
<gene>
    <name evidence="3" type="ORF">ST47_g9507</name>
</gene>
<dbReference type="SMART" id="SM00387">
    <property type="entry name" value="HATPase_c"/>
    <property type="match status" value="1"/>
</dbReference>
<dbReference type="SUPFAM" id="SSF47384">
    <property type="entry name" value="Homodimeric domain of signal transducing histidine kinase"/>
    <property type="match status" value="1"/>
</dbReference>
<dbReference type="InterPro" id="IPR003594">
    <property type="entry name" value="HATPase_dom"/>
</dbReference>
<dbReference type="EMBL" id="JYNV01000295">
    <property type="protein sequence ID" value="KZM19355.1"/>
    <property type="molecule type" value="Genomic_DNA"/>
</dbReference>
<dbReference type="SUPFAM" id="SSF55874">
    <property type="entry name" value="ATPase domain of HSP90 chaperone/DNA topoisomerase II/histidine kinase"/>
    <property type="match status" value="1"/>
</dbReference>
<feature type="compositionally biased region" description="Basic and acidic residues" evidence="2">
    <location>
        <begin position="714"/>
        <end position="730"/>
    </location>
</feature>
<dbReference type="PRINTS" id="PR00344">
    <property type="entry name" value="BCTRLSENSOR"/>
</dbReference>
<evidence type="ECO:0000256" key="1">
    <source>
        <dbReference type="ARBA" id="ARBA00022553"/>
    </source>
</evidence>
<dbReference type="PROSITE" id="PS50109">
    <property type="entry name" value="HIS_KIN"/>
    <property type="match status" value="1"/>
</dbReference>
<keyword evidence="3" id="KW-0418">Kinase</keyword>
<dbReference type="OrthoDB" id="60033at2759"/>